<keyword evidence="2" id="KW-1185">Reference proteome</keyword>
<feature type="domain" description="EGF-like" evidence="1">
    <location>
        <begin position="1135"/>
        <end position="1167"/>
    </location>
</feature>
<feature type="domain" description="EGF-like" evidence="1">
    <location>
        <begin position="1779"/>
        <end position="1811"/>
    </location>
</feature>
<feature type="domain" description="EGF-like" evidence="1">
    <location>
        <begin position="1092"/>
        <end position="1125"/>
    </location>
</feature>
<feature type="domain" description="EGF-like" evidence="1">
    <location>
        <begin position="1851"/>
        <end position="1885"/>
    </location>
</feature>
<feature type="domain" description="EGF-like" evidence="1">
    <location>
        <begin position="590"/>
        <end position="623"/>
    </location>
</feature>
<dbReference type="InterPro" id="IPR006149">
    <property type="entry name" value="EB_dom"/>
</dbReference>
<feature type="domain" description="EGF-like" evidence="1">
    <location>
        <begin position="397"/>
        <end position="442"/>
    </location>
</feature>
<reference evidence="3" key="1">
    <citation type="submission" date="2016-04" db="UniProtKB">
        <authorList>
            <consortium name="WormBaseParasite"/>
        </authorList>
    </citation>
    <scope>IDENTIFICATION</scope>
</reference>
<feature type="domain" description="EGF-like" evidence="1">
    <location>
        <begin position="1295"/>
        <end position="1327"/>
    </location>
</feature>
<feature type="domain" description="EGF-like" evidence="1">
    <location>
        <begin position="465"/>
        <end position="497"/>
    </location>
</feature>
<evidence type="ECO:0000313" key="3">
    <source>
        <dbReference type="WBParaSite" id="SMUV_0000520601-mRNA-1"/>
    </source>
</evidence>
<evidence type="ECO:0000313" key="2">
    <source>
        <dbReference type="Proteomes" id="UP000046393"/>
    </source>
</evidence>
<dbReference type="SUPFAM" id="SSF88713">
    <property type="entry name" value="Glycoside hydrolase/deacetylase"/>
    <property type="match status" value="1"/>
</dbReference>
<feature type="domain" description="EGF-like" evidence="1">
    <location>
        <begin position="1612"/>
        <end position="1647"/>
    </location>
</feature>
<feature type="domain" description="EGF-like" evidence="1">
    <location>
        <begin position="2095"/>
        <end position="2128"/>
    </location>
</feature>
<dbReference type="InterPro" id="IPR000742">
    <property type="entry name" value="EGF"/>
</dbReference>
<name>A0A0N5AL14_9BILA</name>
<feature type="domain" description="EGF-like" evidence="1">
    <location>
        <begin position="1336"/>
        <end position="1368"/>
    </location>
</feature>
<dbReference type="SMART" id="SM00289">
    <property type="entry name" value="WR1"/>
    <property type="match status" value="22"/>
</dbReference>
<proteinExistence type="predicted"/>
<dbReference type="InterPro" id="IPR011330">
    <property type="entry name" value="Glyco_hydro/deAcase_b/a-brl"/>
</dbReference>
<dbReference type="Gene3D" id="3.20.20.370">
    <property type="entry name" value="Glycoside hydrolase/deacetylase"/>
    <property type="match status" value="1"/>
</dbReference>
<feature type="domain" description="EGF-like" evidence="1">
    <location>
        <begin position="958"/>
        <end position="992"/>
    </location>
</feature>
<dbReference type="WBParaSite" id="SMUV_0000520601-mRNA-1">
    <property type="protein sequence ID" value="SMUV_0000520601-mRNA-1"/>
    <property type="gene ID" value="SMUV_0000520601"/>
</dbReference>
<feature type="domain" description="EGF-like" evidence="1">
    <location>
        <begin position="1182"/>
        <end position="1215"/>
    </location>
</feature>
<feature type="domain" description="EGF-like" evidence="1">
    <location>
        <begin position="633"/>
        <end position="665"/>
    </location>
</feature>
<feature type="domain" description="EGF-like" evidence="1">
    <location>
        <begin position="769"/>
        <end position="803"/>
    </location>
</feature>
<dbReference type="Proteomes" id="UP000046393">
    <property type="component" value="Unplaced"/>
</dbReference>
<feature type="domain" description="EGF-like" evidence="1">
    <location>
        <begin position="548"/>
        <end position="580"/>
    </location>
</feature>
<feature type="domain" description="EGF-like" evidence="1">
    <location>
        <begin position="2052"/>
        <end position="2084"/>
    </location>
</feature>
<dbReference type="GO" id="GO:0005975">
    <property type="term" value="P:carbohydrate metabolic process"/>
    <property type="evidence" value="ECO:0007669"/>
    <property type="project" value="InterPro"/>
</dbReference>
<feature type="domain" description="EGF-like" evidence="1">
    <location>
        <begin position="1044"/>
        <end position="1082"/>
    </location>
</feature>
<feature type="domain" description="EGF-like" evidence="1">
    <location>
        <begin position="1903"/>
        <end position="1935"/>
    </location>
</feature>
<accession>A0A0N5AL14</accession>
<feature type="domain" description="EGF-like" evidence="1">
    <location>
        <begin position="506"/>
        <end position="538"/>
    </location>
</feature>
<feature type="domain" description="EGF-like" evidence="1">
    <location>
        <begin position="685"/>
        <end position="717"/>
    </location>
</feature>
<organism evidence="2 3">
    <name type="scientific">Syphacia muris</name>
    <dbReference type="NCBI Taxonomy" id="451379"/>
    <lineage>
        <taxon>Eukaryota</taxon>
        <taxon>Metazoa</taxon>
        <taxon>Ecdysozoa</taxon>
        <taxon>Nematoda</taxon>
        <taxon>Chromadorea</taxon>
        <taxon>Rhabditida</taxon>
        <taxon>Spirurina</taxon>
        <taxon>Oxyuridomorpha</taxon>
        <taxon>Oxyuroidea</taxon>
        <taxon>Oxyuridae</taxon>
        <taxon>Syphacia</taxon>
    </lineage>
</organism>
<feature type="domain" description="EGF-like" evidence="1">
    <location>
        <begin position="2171"/>
        <end position="2215"/>
    </location>
</feature>
<feature type="domain" description="EGF-like" evidence="1">
    <location>
        <begin position="20"/>
        <end position="56"/>
    </location>
</feature>
<protein>
    <submittedName>
        <fullName evidence="3">EB domain-containing protein</fullName>
    </submittedName>
</protein>
<feature type="domain" description="EGF-like" evidence="1">
    <location>
        <begin position="94"/>
        <end position="130"/>
    </location>
</feature>
<feature type="domain" description="EGF-like" evidence="1">
    <location>
        <begin position="729"/>
        <end position="761"/>
    </location>
</feature>
<feature type="domain" description="EGF-like" evidence="1">
    <location>
        <begin position="1724"/>
        <end position="1757"/>
    </location>
</feature>
<feature type="domain" description="EGF-like" evidence="1">
    <location>
        <begin position="1567"/>
        <end position="1600"/>
    </location>
</feature>
<dbReference type="STRING" id="451379.A0A0N5AL14"/>
<dbReference type="SMART" id="SM00181">
    <property type="entry name" value="EGF"/>
    <property type="match status" value="32"/>
</dbReference>
<sequence length="2594" mass="275738">MRLTTLLVLVKARIGDIGHECNLESDKVPCLVPNSFCIKGICVCAPMYQQIGGECVLKDKSSTLGKYCDSSYACKGIGEYCSSFGRSVYPGQYGCDDSRQCAKGYPGAICDAHKRCRCPNGLDAFSQNCVFAASDTAKKSNSSLLANIAKLLNEQSKRSLLAPNNRRRSIPYRFRYVNLPIKQYSPNHLVATAVPPDGLCFADQDCAGYPSAYCDGICRCSQDALNAGTTCIPSPKKTTSSGTCLAGHVYIPEAGACMTVQNPGEPCQYSQQCNGAEPGAFCSRLRCRCVYGMKESAGKCIFLDKNCTKRGYTWIPELGECKEVISPGSTGCSHSTQCSSAYNDTFCFNQTCMCSGDLLPIDGTCGERCPKDQAYSGITGQCLPNVSPGNRCLYTSQCHAAYPGLLCDKGKCRCPNKQVFSGTVCANSCLPGFIVSPDGVCVRGCLPQQIEYNGECYEQTAIGEQCVLDAQCSGGSRCFDGICLCPNETIPKAGKCEKKEVGPLSSCAMGEICTAGSFCSNGTCVCPVGTTVVNDQCITPITVPPNSPCSPSVKCDGGSECIASVCQCPTNELVVDGKCQKRPPVAIGESCNSDTTRCTGGSTCINSVCQCPFGTVVENGECRTVRRSPIGGACSVSLLCTKPAVCFRGKCQCPRGTFLKNGNCRTAARSVSVANFARKASPGSSCANGEKCSGGSNCVRQLCLCPANTQVVNGVCENISSGTSSVGKKCVVDEDCMEGAHCIEHKCQCPDGTVATAEKCLSTFGNLGFCTDSSQCTGGSFCDQTQHLCICPENQIIIGNHCVKINDRRKNYLELGFCTDNTVCKGGSICIDQRCRCLNGKILRSGTCNENNEAGINESCANGERCTHGTECSNGICLCPEKMIWKNVGCAEEKLIIENGAFHCFSSEIVGPGEYCTKPYTQCDKGSVCLDGICSCMPGTILTDDKCSKRIIALPGERCGVGIECVGGSTCNTLNDTCVCRLGTVKIGRTCRKTFRSPPGFPCGNGEECIGGSFCVENTCICHRHQLRENRRCVPKKKANPFEDCSRGQLCTGNSECDFLIKKCLCSAGYETVIYNSRKTCEATVRVLPGNSCLRSNEHCISGSYCIDGKCQCISGSYLVDNSCISILLAHPGDSCKNGERCLDGSYCNAGVCECPEGFDTVNKECHRQLAEATTIETITKRCVASNQCASGAECINGICHCLPGTKMSRFGLCVPKNSGSRIKRDVKLLHDSVASSGKMPSLGDECDMHTPLECSGNGVCDEGICTCSDGDVQNGTICLSPEQVYVPVRQINTPCTDEQICAGGSTCVQNVCKCPKGKIFASDMCITVYADIGEDCNNGEKCRKDSVCLDNVCKCAEDSEFKAGKCSTKRLRAKSPGVTCLFDPTVCVSGSYCYNGVCLCPNGNVATSTGCFTGNFDFRSGYMPQQPFSMPGLPVFGNINSIMAPIAYSAQFPSNYNYQPNSVGVPIPDIDGTDLNSVLMNNGLGSVANLNRIDPSVLANLFRMNPAVSDGIQLVSPGGPCHVGDPLMQCTGNSICANGFCSCPGGEQIVNGVCESRDTEASPGEPCQSDITRCTGGSLCILGKCVCPSNYAALDGICTPVLNAEILPNEPCMSTTSICTGQSTCIEGICTCAPGYFAAPGARVCTKIQQQSSLYFNSDLMSRQTSPLQSVVVSAPGQRCQGTSSSCSGGAMCVNGLCICPSNLVVSNGRCVPFLGEVLAGDSCSASGTVCGGGSSCVNGICTCAIGSAPRNGQCFPVTTVHLNTLPILEPGSVCTMRCNDCPKCGGGSICVDSVCKCPLGQFLFRSKCVKIIPQQSPVRKASVSTSQQNPIVNGPASKVQIKLVGPGEACSTSAICGGGSSCIIGRCVCPPGYVPNETKDSCMNSLMNQGQTIVGLNPGDDCGVSTVCSGGAACNQQICTCPSNMYPLNNICTVRDTPRQLYPGSACARIDSCLLNSQCIRGFCVCPAGFETNSRGYCIEATSSDIMNGLAGSQCNPNTLPCRSSMVCSGWGRCICSGSAEGNGLGDCILVTQSYSAMPMSSYRNSKHERCNSSADCDDTAQCNNGICGCDSGTVFRQGRCVIETTKLSADSSCNSSSDCNSGMICIDKKCSCPQGMFESATGSCIYSQNSVPPGSWCNEDSGVICSGGSKCYQNVCVCPYGHVINALECTPAPSVYPGESCMNGEICIGGSLCREGICSCPSGSTVPGQSCSLSRHIRSISEFAGSKIRTDYFDQIEAIPQIPEGCPADNSCVLPECYCSRSKHQIPGSLSASDVPQIVILTFEGPVSDKLIDILNVLLDGRHRNPNGCPITASFYVTHNGTNYDQVQWLASQGHEIGLSSFSGTDMSMETDKNLWLKEISSMRSAIERFSFIPIKKILGFRSPHLKHAGIEQYEALKRLGIVYDSSVTLDEDDHWPQTLDYNPLWNFASLSGYSFPGLWEIPVAKLFINESSTTAVDFKELTKHISLPEELADILYNNLNRKYTKTKAPYVIAIETKALIESANTIVPVLETFITNALNRSDVYMVSTAKALQWLQQPTELLRIHNFKPWKCPNPSMCTYTCDRDQSQSFRVCGKCPYSYPTLYDPYGES</sequence>
<feature type="domain" description="EGF-like" evidence="1">
    <location>
        <begin position="1680"/>
        <end position="1713"/>
    </location>
</feature>
<dbReference type="Pfam" id="PF01683">
    <property type="entry name" value="EB"/>
    <property type="match status" value="14"/>
</dbReference>
<dbReference type="InterPro" id="IPR052740">
    <property type="entry name" value="CE4"/>
</dbReference>
<dbReference type="PANTHER" id="PTHR45985:SF3">
    <property type="entry name" value="CHITIN DEACETYLASE-LIKE 4"/>
    <property type="match status" value="1"/>
</dbReference>
<dbReference type="PANTHER" id="PTHR45985">
    <property type="match status" value="1"/>
</dbReference>
<feature type="domain" description="EGF-like" evidence="1">
    <location>
        <begin position="1948"/>
        <end position="1981"/>
    </location>
</feature>
<dbReference type="InterPro" id="IPR006150">
    <property type="entry name" value="Cys_repeat_1"/>
</dbReference>
<feature type="domain" description="EGF-like" evidence="1">
    <location>
        <begin position="817"/>
        <end position="849"/>
    </location>
</feature>
<feature type="domain" description="EGF-like" evidence="1">
    <location>
        <begin position="256"/>
        <end position="301"/>
    </location>
</feature>
<feature type="domain" description="EGF-like" evidence="1">
    <location>
        <begin position="915"/>
        <end position="948"/>
    </location>
</feature>
<evidence type="ECO:0000259" key="1">
    <source>
        <dbReference type="SMART" id="SM00181"/>
    </source>
</evidence>